<dbReference type="EMBL" id="KB467832">
    <property type="protein sequence ID" value="PCH34786.1"/>
    <property type="molecule type" value="Genomic_DNA"/>
</dbReference>
<evidence type="ECO:0000313" key="3">
    <source>
        <dbReference type="Proteomes" id="UP000218811"/>
    </source>
</evidence>
<proteinExistence type="predicted"/>
<sequence length="125" mass="13420">MVSNLVLAVGAVALSSMGGAFAVPVAATATVNPSCPALYTTTFTQTLFIIAPTTTGPFKTTTWTDTLTSYPVYATTEIGTSTFSGTVWENPGEIPTTTFYTTTWTEVYAYTNYYDNPPYPSDCVY</sequence>
<evidence type="ECO:0000313" key="2">
    <source>
        <dbReference type="EMBL" id="PCH34786.1"/>
    </source>
</evidence>
<dbReference type="OMA" id="TEVYAYT"/>
<reference evidence="2 3" key="1">
    <citation type="journal article" date="2012" name="Science">
        <title>The Paleozoic origin of enzymatic lignin decomposition reconstructed from 31 fungal genomes.</title>
        <authorList>
            <person name="Floudas D."/>
            <person name="Binder M."/>
            <person name="Riley R."/>
            <person name="Barry K."/>
            <person name="Blanchette R.A."/>
            <person name="Henrissat B."/>
            <person name="Martinez A.T."/>
            <person name="Otillar R."/>
            <person name="Spatafora J.W."/>
            <person name="Yadav J.S."/>
            <person name="Aerts A."/>
            <person name="Benoit I."/>
            <person name="Boyd A."/>
            <person name="Carlson A."/>
            <person name="Copeland A."/>
            <person name="Coutinho P.M."/>
            <person name="de Vries R.P."/>
            <person name="Ferreira P."/>
            <person name="Findley K."/>
            <person name="Foster B."/>
            <person name="Gaskell J."/>
            <person name="Glotzer D."/>
            <person name="Gorecki P."/>
            <person name="Heitman J."/>
            <person name="Hesse C."/>
            <person name="Hori C."/>
            <person name="Igarashi K."/>
            <person name="Jurgens J.A."/>
            <person name="Kallen N."/>
            <person name="Kersten P."/>
            <person name="Kohler A."/>
            <person name="Kuees U."/>
            <person name="Kumar T.K.A."/>
            <person name="Kuo A."/>
            <person name="LaButti K."/>
            <person name="Larrondo L.F."/>
            <person name="Lindquist E."/>
            <person name="Ling A."/>
            <person name="Lombard V."/>
            <person name="Lucas S."/>
            <person name="Lundell T."/>
            <person name="Martin R."/>
            <person name="McLaughlin D.J."/>
            <person name="Morgenstern I."/>
            <person name="Morin E."/>
            <person name="Murat C."/>
            <person name="Nagy L.G."/>
            <person name="Nolan M."/>
            <person name="Ohm R.A."/>
            <person name="Patyshakuliyeva A."/>
            <person name="Rokas A."/>
            <person name="Ruiz-Duenas F.J."/>
            <person name="Sabat G."/>
            <person name="Salamov A."/>
            <person name="Samejima M."/>
            <person name="Schmutz J."/>
            <person name="Slot J.C."/>
            <person name="St John F."/>
            <person name="Stenlid J."/>
            <person name="Sun H."/>
            <person name="Sun S."/>
            <person name="Syed K."/>
            <person name="Tsang A."/>
            <person name="Wiebenga A."/>
            <person name="Young D."/>
            <person name="Pisabarro A."/>
            <person name="Eastwood D.C."/>
            <person name="Martin F."/>
            <person name="Cullen D."/>
            <person name="Grigoriev I.V."/>
            <person name="Hibbett D.S."/>
        </authorList>
    </citation>
    <scope>NUCLEOTIDE SEQUENCE [LARGE SCALE GENOMIC DNA]</scope>
    <source>
        <strain evidence="2 3">MD-104</strain>
    </source>
</reference>
<accession>A0A2H3IXU4</accession>
<organism evidence="2 3">
    <name type="scientific">Wolfiporia cocos (strain MD-104)</name>
    <name type="common">Brown rot fungus</name>
    <dbReference type="NCBI Taxonomy" id="742152"/>
    <lineage>
        <taxon>Eukaryota</taxon>
        <taxon>Fungi</taxon>
        <taxon>Dikarya</taxon>
        <taxon>Basidiomycota</taxon>
        <taxon>Agaricomycotina</taxon>
        <taxon>Agaricomycetes</taxon>
        <taxon>Polyporales</taxon>
        <taxon>Phaeolaceae</taxon>
        <taxon>Wolfiporia</taxon>
    </lineage>
</organism>
<gene>
    <name evidence="2" type="ORF">WOLCODRAFT_125019</name>
</gene>
<protein>
    <submittedName>
        <fullName evidence="2">Uncharacterized protein</fullName>
    </submittedName>
</protein>
<keyword evidence="3" id="KW-1185">Reference proteome</keyword>
<dbReference type="AlphaFoldDB" id="A0A2H3IXU4"/>
<keyword evidence="1" id="KW-0732">Signal</keyword>
<feature type="chain" id="PRO_5013796553" evidence="1">
    <location>
        <begin position="23"/>
        <end position="125"/>
    </location>
</feature>
<dbReference type="Proteomes" id="UP000218811">
    <property type="component" value="Unassembled WGS sequence"/>
</dbReference>
<evidence type="ECO:0000256" key="1">
    <source>
        <dbReference type="SAM" id="SignalP"/>
    </source>
</evidence>
<name>A0A2H3IXU4_WOLCO</name>
<feature type="signal peptide" evidence="1">
    <location>
        <begin position="1"/>
        <end position="22"/>
    </location>
</feature>